<comment type="caution">
    <text evidence="2">The sequence shown here is derived from an EMBL/GenBank/DDBJ whole genome shotgun (WGS) entry which is preliminary data.</text>
</comment>
<feature type="region of interest" description="Disordered" evidence="1">
    <location>
        <begin position="96"/>
        <end position="120"/>
    </location>
</feature>
<feature type="compositionally biased region" description="Acidic residues" evidence="1">
    <location>
        <begin position="96"/>
        <end position="110"/>
    </location>
</feature>
<reference evidence="2 3" key="1">
    <citation type="submission" date="2017-04" db="EMBL/GenBank/DDBJ databases">
        <title>MLSA of the genus Halorubrum.</title>
        <authorList>
            <person name="De La Haba R."/>
            <person name="Sanchez-Porro C."/>
            <person name="Infante-Dominguez C."/>
            <person name="Ventosa A."/>
        </authorList>
    </citation>
    <scope>NUCLEOTIDE SEQUENCE [LARGE SCALE GENOMIC DNA]</scope>
    <source>
        <strain evidence="2 3">DSM 17463</strain>
    </source>
</reference>
<sequence>MKRRTLILLLGGASSGAMSVGTGAFSNVSAEREVSVNVVEDEKAYLGLEGEIKEGVVRIKNQFAGKLELTVTAELESATGAVGVEADDGDIEVEIEGESDEGSEDGEASDGDNRADVTIGTGNSVDVTAECDSGGTLGLTFTFSGEVVNTGTTVDKTRTFTVGCDEDDDSNRSEENVKDHVKRVKFAGGGKKVRILTTENGGGGNGIGGVVDAKLYCGDEGKNVSENFEEVQVNTNVWIDDFHDDDLEKPIAKVEIDGAGTFENPDPGSGNIVDNTEDDSA</sequence>
<dbReference type="AlphaFoldDB" id="A0A1X4G6A0"/>
<dbReference type="RefSeq" id="WP_049932328.1">
    <property type="nucleotide sequence ID" value="NZ_ATXS01000010.1"/>
</dbReference>
<organism evidence="2 3">
    <name type="scientific">Halorubrum ezzemoulense DSM 17463</name>
    <dbReference type="NCBI Taxonomy" id="1121945"/>
    <lineage>
        <taxon>Archaea</taxon>
        <taxon>Methanobacteriati</taxon>
        <taxon>Methanobacteriota</taxon>
        <taxon>Stenosarchaea group</taxon>
        <taxon>Halobacteria</taxon>
        <taxon>Halobacteriales</taxon>
        <taxon>Haloferacaceae</taxon>
        <taxon>Halorubrum</taxon>
    </lineage>
</organism>
<protein>
    <submittedName>
        <fullName evidence="2">Uncharacterized protein</fullName>
    </submittedName>
</protein>
<evidence type="ECO:0000256" key="1">
    <source>
        <dbReference type="SAM" id="MobiDB-lite"/>
    </source>
</evidence>
<accession>A0A1X4G6A0</accession>
<dbReference type="EMBL" id="NEDJ01000109">
    <property type="protein sequence ID" value="OSO90465.1"/>
    <property type="molecule type" value="Genomic_DNA"/>
</dbReference>
<evidence type="ECO:0000313" key="3">
    <source>
        <dbReference type="Proteomes" id="UP000193587"/>
    </source>
</evidence>
<name>A0A1X4G6A0_HALEZ</name>
<evidence type="ECO:0000313" key="2">
    <source>
        <dbReference type="EMBL" id="OSO90465.1"/>
    </source>
</evidence>
<proteinExistence type="predicted"/>
<feature type="region of interest" description="Disordered" evidence="1">
    <location>
        <begin position="257"/>
        <end position="281"/>
    </location>
</feature>
<dbReference type="Proteomes" id="UP000193587">
    <property type="component" value="Unassembled WGS sequence"/>
</dbReference>
<gene>
    <name evidence="2" type="ORF">B9H04_17030</name>
</gene>